<keyword evidence="2" id="KW-1185">Reference proteome</keyword>
<dbReference type="EMBL" id="JARBHB010000005">
    <property type="protein sequence ID" value="KAJ8883767.1"/>
    <property type="molecule type" value="Genomic_DNA"/>
</dbReference>
<proteinExistence type="predicted"/>
<sequence length="150" mass="17843">MFWLYCLNIRIFNDDFSYCYYFTECDGKKKPTFSCVFSFPLVAIIVYLSDAAVEQNRNISGKIFHMVCQLIGRPDYLMVTCRSNPSPFEVIMDIELLKKWEKNLSQFMYTKPISKHKLSVTIMKYVIRIPEQWYNFMFSERPTNSDIFGI</sequence>
<gene>
    <name evidence="1" type="ORF">PR048_015621</name>
</gene>
<reference evidence="1 2" key="1">
    <citation type="submission" date="2023-02" db="EMBL/GenBank/DDBJ databases">
        <title>LHISI_Scaffold_Assembly.</title>
        <authorList>
            <person name="Stuart O.P."/>
            <person name="Cleave R."/>
            <person name="Magrath M.J.L."/>
            <person name="Mikheyev A.S."/>
        </authorList>
    </citation>
    <scope>NUCLEOTIDE SEQUENCE [LARGE SCALE GENOMIC DNA]</scope>
    <source>
        <strain evidence="1">Daus_M_001</strain>
        <tissue evidence="1">Leg muscle</tissue>
    </source>
</reference>
<evidence type="ECO:0000313" key="1">
    <source>
        <dbReference type="EMBL" id="KAJ8883767.1"/>
    </source>
</evidence>
<organism evidence="1 2">
    <name type="scientific">Dryococelus australis</name>
    <dbReference type="NCBI Taxonomy" id="614101"/>
    <lineage>
        <taxon>Eukaryota</taxon>
        <taxon>Metazoa</taxon>
        <taxon>Ecdysozoa</taxon>
        <taxon>Arthropoda</taxon>
        <taxon>Hexapoda</taxon>
        <taxon>Insecta</taxon>
        <taxon>Pterygota</taxon>
        <taxon>Neoptera</taxon>
        <taxon>Polyneoptera</taxon>
        <taxon>Phasmatodea</taxon>
        <taxon>Verophasmatodea</taxon>
        <taxon>Anareolatae</taxon>
        <taxon>Phasmatidae</taxon>
        <taxon>Eurycanthinae</taxon>
        <taxon>Dryococelus</taxon>
    </lineage>
</organism>
<comment type="caution">
    <text evidence="1">The sequence shown here is derived from an EMBL/GenBank/DDBJ whole genome shotgun (WGS) entry which is preliminary data.</text>
</comment>
<evidence type="ECO:0000313" key="2">
    <source>
        <dbReference type="Proteomes" id="UP001159363"/>
    </source>
</evidence>
<protein>
    <submittedName>
        <fullName evidence="1">Uncharacterized protein</fullName>
    </submittedName>
</protein>
<accession>A0ABQ9HHE8</accession>
<dbReference type="Proteomes" id="UP001159363">
    <property type="component" value="Chromosome 4"/>
</dbReference>
<name>A0ABQ9HHE8_9NEOP</name>